<dbReference type="GO" id="GO:0016746">
    <property type="term" value="F:acyltransferase activity"/>
    <property type="evidence" value="ECO:0007669"/>
    <property type="project" value="UniProtKB-KW"/>
</dbReference>
<feature type="compositionally biased region" description="Basic residues" evidence="1">
    <location>
        <begin position="348"/>
        <end position="360"/>
    </location>
</feature>
<organism evidence="4 5">
    <name type="scientific">Methylobacterium oryzae</name>
    <dbReference type="NCBI Taxonomy" id="334852"/>
    <lineage>
        <taxon>Bacteria</taxon>
        <taxon>Pseudomonadati</taxon>
        <taxon>Pseudomonadota</taxon>
        <taxon>Alphaproteobacteria</taxon>
        <taxon>Hyphomicrobiales</taxon>
        <taxon>Methylobacteriaceae</taxon>
        <taxon>Methylobacterium</taxon>
    </lineage>
</organism>
<dbReference type="Pfam" id="PF01757">
    <property type="entry name" value="Acyl_transf_3"/>
    <property type="match status" value="1"/>
</dbReference>
<feature type="domain" description="Acyltransferase 3" evidence="3">
    <location>
        <begin position="9"/>
        <end position="296"/>
    </location>
</feature>
<evidence type="ECO:0000256" key="1">
    <source>
        <dbReference type="SAM" id="MobiDB-lite"/>
    </source>
</evidence>
<feature type="transmembrane region" description="Helical" evidence="2">
    <location>
        <begin position="12"/>
        <end position="29"/>
    </location>
</feature>
<feature type="transmembrane region" description="Helical" evidence="2">
    <location>
        <begin position="221"/>
        <end position="238"/>
    </location>
</feature>
<name>A0ABU7TYD2_9HYPH</name>
<protein>
    <submittedName>
        <fullName evidence="4">Acyltransferase</fullName>
    </submittedName>
</protein>
<dbReference type="PANTHER" id="PTHR23028">
    <property type="entry name" value="ACETYLTRANSFERASE"/>
    <property type="match status" value="1"/>
</dbReference>
<reference evidence="4 5" key="1">
    <citation type="journal article" date="2012" name="Genet. Mol. Biol.">
        <title>Analysis of 16S rRNA and mxaF genes revealing insights into Methylobacterium niche-specific plant association.</title>
        <authorList>
            <person name="Dourado M.N."/>
            <person name="Andreote F.D."/>
            <person name="Dini-Andreote F."/>
            <person name="Conti R."/>
            <person name="Araujo J.M."/>
            <person name="Araujo W.L."/>
        </authorList>
    </citation>
    <scope>NUCLEOTIDE SEQUENCE [LARGE SCALE GENOMIC DNA]</scope>
    <source>
        <strain evidence="4 5">TC3-10</strain>
    </source>
</reference>
<comment type="caution">
    <text evidence="4">The sequence shown here is derived from an EMBL/GenBank/DDBJ whole genome shotgun (WGS) entry which is preliminary data.</text>
</comment>
<dbReference type="Proteomes" id="UP001355206">
    <property type="component" value="Unassembled WGS sequence"/>
</dbReference>
<keyword evidence="5" id="KW-1185">Reference proteome</keyword>
<evidence type="ECO:0000256" key="2">
    <source>
        <dbReference type="SAM" id="Phobius"/>
    </source>
</evidence>
<keyword evidence="2" id="KW-1133">Transmembrane helix</keyword>
<evidence type="ECO:0000313" key="5">
    <source>
        <dbReference type="Proteomes" id="UP001355206"/>
    </source>
</evidence>
<feature type="transmembrane region" description="Helical" evidence="2">
    <location>
        <begin position="82"/>
        <end position="99"/>
    </location>
</feature>
<dbReference type="InterPro" id="IPR050879">
    <property type="entry name" value="Acyltransferase_3"/>
</dbReference>
<feature type="transmembrane region" description="Helical" evidence="2">
    <location>
        <begin position="164"/>
        <end position="183"/>
    </location>
</feature>
<accession>A0ABU7TYD2</accession>
<keyword evidence="2" id="KW-0812">Transmembrane</keyword>
<keyword evidence="4" id="KW-0012">Acyltransferase</keyword>
<dbReference type="PANTHER" id="PTHR23028:SF53">
    <property type="entry name" value="ACYL_TRANSF_3 DOMAIN-CONTAINING PROTEIN"/>
    <property type="match status" value="1"/>
</dbReference>
<feature type="region of interest" description="Disordered" evidence="1">
    <location>
        <begin position="348"/>
        <end position="368"/>
    </location>
</feature>
<proteinExistence type="predicted"/>
<feature type="transmembrane region" description="Helical" evidence="2">
    <location>
        <begin position="41"/>
        <end position="62"/>
    </location>
</feature>
<feature type="transmembrane region" description="Helical" evidence="2">
    <location>
        <begin position="189"/>
        <end position="209"/>
    </location>
</feature>
<dbReference type="InterPro" id="IPR002656">
    <property type="entry name" value="Acyl_transf_3_dom"/>
</dbReference>
<evidence type="ECO:0000259" key="3">
    <source>
        <dbReference type="Pfam" id="PF01757"/>
    </source>
</evidence>
<gene>
    <name evidence="4" type="ORF">MOTC310_28670</name>
</gene>
<dbReference type="EMBL" id="MLCA01000015">
    <property type="protein sequence ID" value="MEE7494180.1"/>
    <property type="molecule type" value="Genomic_DNA"/>
</dbReference>
<keyword evidence="2" id="KW-0472">Membrane</keyword>
<dbReference type="RefSeq" id="WP_331304235.1">
    <property type="nucleotide sequence ID" value="NZ_MLCA01000015.1"/>
</dbReference>
<feature type="transmembrane region" description="Helical" evidence="2">
    <location>
        <begin position="137"/>
        <end position="157"/>
    </location>
</feature>
<sequence>MAPSERRIIGFDGLRALAFLMVFVSHKAPSPRTEALGTTGVWLFFVLSGFLIVRILAAARTAVEAGASTPLGSLGLFYRNRVARIVPVYYVFLLALYTVRPGDPASLGNDAFKLATWFYVTNFYIEQNGWGTELGHLWSLAVEQQFYLLFAPAALFLPRRRLGALCGILVGVSVLTHGALWWAGAGPRAFDVDTLVNLGLIALGGLAGLRTRPLPAWLARDAALVGVLVLFVTLPLVIAPTGWWLVLGRLSGVLAALLLLQVMQARDGRAVALLENPVLRRIGVISYAAYLFHVPLHAERVLGLVGIDVAGPRSVSMALDLLLTLLLAEMSWRLLERPARRLLRAPRRSARAPLPRRRSPTRAPRFSP</sequence>
<keyword evidence="4" id="KW-0808">Transferase</keyword>
<evidence type="ECO:0000313" key="4">
    <source>
        <dbReference type="EMBL" id="MEE7494180.1"/>
    </source>
</evidence>